<feature type="transmembrane region" description="Helical" evidence="1">
    <location>
        <begin position="41"/>
        <end position="60"/>
    </location>
</feature>
<dbReference type="AlphaFoldDB" id="A0A3E2BL39"/>
<reference evidence="2 3" key="1">
    <citation type="submission" date="2018-08" db="EMBL/GenBank/DDBJ databases">
        <title>Genome analysis of the thermophilic bacterium of the candidate phylum Aminicenantes from deep subsurface aquifer revealed its physiology and ecological role.</title>
        <authorList>
            <person name="Kadnikov V.V."/>
            <person name="Mardanov A.V."/>
            <person name="Beletsky A.V."/>
            <person name="Karnachuk O.V."/>
            <person name="Ravin N.V."/>
        </authorList>
    </citation>
    <scope>NUCLEOTIDE SEQUENCE [LARGE SCALE GENOMIC DNA]</scope>
    <source>
        <strain evidence="2">BY38</strain>
    </source>
</reference>
<evidence type="ECO:0000313" key="2">
    <source>
        <dbReference type="EMBL" id="RFT15326.1"/>
    </source>
</evidence>
<dbReference type="Gene3D" id="1.20.120.1760">
    <property type="match status" value="1"/>
</dbReference>
<keyword evidence="1" id="KW-0812">Transmembrane</keyword>
<name>A0A3E2BL39_9BACT</name>
<protein>
    <recommendedName>
        <fullName evidence="4">CDP-alcohol phosphatidyltransferase</fullName>
    </recommendedName>
</protein>
<comment type="caution">
    <text evidence="2">The sequence shown here is derived from an EMBL/GenBank/DDBJ whole genome shotgun (WGS) entry which is preliminary data.</text>
</comment>
<evidence type="ECO:0008006" key="4">
    <source>
        <dbReference type="Google" id="ProtNLM"/>
    </source>
</evidence>
<evidence type="ECO:0000256" key="1">
    <source>
        <dbReference type="SAM" id="Phobius"/>
    </source>
</evidence>
<feature type="transmembrane region" description="Helical" evidence="1">
    <location>
        <begin position="72"/>
        <end position="90"/>
    </location>
</feature>
<organism evidence="2 3">
    <name type="scientific">Candidatus Saccharicenans subterraneus</name>
    <dbReference type="NCBI Taxonomy" id="2508984"/>
    <lineage>
        <taxon>Bacteria</taxon>
        <taxon>Candidatus Aminicenantota</taxon>
        <taxon>Candidatus Aminicenantia</taxon>
        <taxon>Candidatus Aminicenantales</taxon>
        <taxon>Candidatus Saccharicenantaceae</taxon>
        <taxon>Candidatus Saccharicenans</taxon>
    </lineage>
</organism>
<dbReference type="EMBL" id="QUAH01000010">
    <property type="protein sequence ID" value="RFT15326.1"/>
    <property type="molecule type" value="Genomic_DNA"/>
</dbReference>
<evidence type="ECO:0000313" key="3">
    <source>
        <dbReference type="Proteomes" id="UP000257323"/>
    </source>
</evidence>
<feature type="transmembrane region" description="Helical" evidence="1">
    <location>
        <begin position="12"/>
        <end position="35"/>
    </location>
</feature>
<accession>A0A3E2BL39</accession>
<keyword evidence="1" id="KW-0472">Membrane</keyword>
<dbReference type="Proteomes" id="UP000257323">
    <property type="component" value="Unassembled WGS sequence"/>
</dbReference>
<dbReference type="InterPro" id="IPR043130">
    <property type="entry name" value="CDP-OH_PTrfase_TM_dom"/>
</dbReference>
<gene>
    <name evidence="2" type="ORF">OP8BY_0435</name>
</gene>
<feature type="transmembrane region" description="Helical" evidence="1">
    <location>
        <begin position="96"/>
        <end position="113"/>
    </location>
</feature>
<sequence>MLADYIHRRGYFIADLLTSARGLMAVFLGLILWQGRTVLDLFLVIIFCCWLSDCLDGYFARRSYRPGHLARLDGWVDWVIYIITLAYGTILGHYTWTFFMGFVGINILAFGLTRSIHVNQAFHFLYILLGFRTIWLESVFWRRFFVLWVAGVIFFKRKRLMVQIREFLAGWDQLINSL</sequence>
<keyword evidence="1" id="KW-1133">Transmembrane helix</keyword>
<proteinExistence type="predicted"/>
<feature type="transmembrane region" description="Helical" evidence="1">
    <location>
        <begin position="140"/>
        <end position="155"/>
    </location>
</feature>